<evidence type="ECO:0000256" key="11">
    <source>
        <dbReference type="SAM" id="MobiDB-lite"/>
    </source>
</evidence>
<keyword evidence="7 12" id="KW-1133">Transmembrane helix</keyword>
<name>A0A871Y6R6_9MICO</name>
<evidence type="ECO:0000256" key="3">
    <source>
        <dbReference type="ARBA" id="ARBA00022475"/>
    </source>
</evidence>
<keyword evidence="5" id="KW-0762">Sugar transport</keyword>
<feature type="transmembrane region" description="Helical" evidence="12">
    <location>
        <begin position="230"/>
        <end position="248"/>
    </location>
</feature>
<dbReference type="PANTHER" id="PTHR32196">
    <property type="entry name" value="ABC TRANSPORTER PERMEASE PROTEIN YPHD-RELATED-RELATED"/>
    <property type="match status" value="1"/>
</dbReference>
<evidence type="ECO:0000256" key="6">
    <source>
        <dbReference type="ARBA" id="ARBA00022692"/>
    </source>
</evidence>
<keyword evidence="4" id="KW-0997">Cell inner membrane</keyword>
<dbReference type="Pfam" id="PF02653">
    <property type="entry name" value="BPD_transp_2"/>
    <property type="match status" value="1"/>
</dbReference>
<feature type="transmembrane region" description="Helical" evidence="12">
    <location>
        <begin position="391"/>
        <end position="409"/>
    </location>
</feature>
<evidence type="ECO:0000256" key="7">
    <source>
        <dbReference type="ARBA" id="ARBA00022989"/>
    </source>
</evidence>
<feature type="region of interest" description="Disordered" evidence="11">
    <location>
        <begin position="1"/>
        <end position="21"/>
    </location>
</feature>
<dbReference type="GO" id="GO:0005886">
    <property type="term" value="C:plasma membrane"/>
    <property type="evidence" value="ECO:0007669"/>
    <property type="project" value="UniProtKB-SubCell"/>
</dbReference>
<organism evidence="13">
    <name type="scientific">uncultured Micrococcales bacterium</name>
    <dbReference type="NCBI Taxonomy" id="1920814"/>
    <lineage>
        <taxon>Bacteria</taxon>
        <taxon>Bacillati</taxon>
        <taxon>Actinomycetota</taxon>
        <taxon>Actinomycetes</taxon>
        <taxon>Micrococcales</taxon>
        <taxon>environmental samples</taxon>
    </lineage>
</organism>
<feature type="transmembrane region" description="Helical" evidence="12">
    <location>
        <begin position="309"/>
        <end position="330"/>
    </location>
</feature>
<gene>
    <name evidence="13" type="primary">xylH</name>
    <name evidence="13" type="ORF">HULAa2F4_00017</name>
</gene>
<evidence type="ECO:0000256" key="9">
    <source>
        <dbReference type="ARBA" id="ARBA00035611"/>
    </source>
</evidence>
<reference evidence="13" key="1">
    <citation type="submission" date="2020-10" db="EMBL/GenBank/DDBJ databases">
        <title>Diverse heliorhodopsins detected via functional metagenomics in peat lake Actinobacteria, Chloroflexi and Archaea.</title>
        <authorList>
            <person name="Chazan A."/>
            <person name="Rozenberg A."/>
            <person name="Tahan R."/>
            <person name="Mannen K."/>
            <person name="Nagata T."/>
            <person name="Yaish S."/>
            <person name="Larom S."/>
            <person name="Kandori H."/>
            <person name="Inoue K."/>
            <person name="Beja O."/>
            <person name="Pushkarev A."/>
        </authorList>
    </citation>
    <scope>NUCLEOTIDE SEQUENCE</scope>
</reference>
<evidence type="ECO:0000256" key="8">
    <source>
        <dbReference type="ARBA" id="ARBA00023136"/>
    </source>
</evidence>
<feature type="transmembrane region" description="Helical" evidence="12">
    <location>
        <begin position="151"/>
        <end position="170"/>
    </location>
</feature>
<protein>
    <recommendedName>
        <fullName evidence="10">Xylose transport system permease protein XylH</fullName>
    </recommendedName>
</protein>
<keyword evidence="3" id="KW-1003">Cell membrane</keyword>
<evidence type="ECO:0000256" key="4">
    <source>
        <dbReference type="ARBA" id="ARBA00022519"/>
    </source>
</evidence>
<feature type="transmembrane region" description="Helical" evidence="12">
    <location>
        <begin position="260"/>
        <end position="280"/>
    </location>
</feature>
<feature type="transmembrane region" description="Helical" evidence="12">
    <location>
        <begin position="43"/>
        <end position="64"/>
    </location>
</feature>
<dbReference type="CDD" id="cd06579">
    <property type="entry name" value="TM_PBP1_transp_AraH_like"/>
    <property type="match status" value="1"/>
</dbReference>
<dbReference type="InterPro" id="IPR001851">
    <property type="entry name" value="ABC_transp_permease"/>
</dbReference>
<comment type="function">
    <text evidence="9">Part of the binding-protein-dependent transport system for D-xylose. Probably responsible for the translocation of the substrate across the membrane.</text>
</comment>
<dbReference type="AlphaFoldDB" id="A0A871Y6R6"/>
<evidence type="ECO:0000256" key="1">
    <source>
        <dbReference type="ARBA" id="ARBA00004651"/>
    </source>
</evidence>
<feature type="transmembrane region" description="Helical" evidence="12">
    <location>
        <begin position="125"/>
        <end position="144"/>
    </location>
</feature>
<keyword evidence="6 12" id="KW-0812">Transmembrane</keyword>
<comment type="subcellular location">
    <subcellularLocation>
        <location evidence="1">Cell membrane</location>
        <topology evidence="1">Multi-pass membrane protein</topology>
    </subcellularLocation>
</comment>
<evidence type="ECO:0000256" key="12">
    <source>
        <dbReference type="SAM" id="Phobius"/>
    </source>
</evidence>
<evidence type="ECO:0000256" key="5">
    <source>
        <dbReference type="ARBA" id="ARBA00022597"/>
    </source>
</evidence>
<keyword evidence="2" id="KW-0813">Transport</keyword>
<dbReference type="GO" id="GO:0022857">
    <property type="term" value="F:transmembrane transporter activity"/>
    <property type="evidence" value="ECO:0007669"/>
    <property type="project" value="InterPro"/>
</dbReference>
<keyword evidence="8 12" id="KW-0472">Membrane</keyword>
<evidence type="ECO:0000256" key="10">
    <source>
        <dbReference type="ARBA" id="ARBA00035686"/>
    </source>
</evidence>
<evidence type="ECO:0000256" key="2">
    <source>
        <dbReference type="ARBA" id="ARBA00022448"/>
    </source>
</evidence>
<feature type="transmembrane region" description="Helical" evidence="12">
    <location>
        <begin position="342"/>
        <end position="361"/>
    </location>
</feature>
<proteinExistence type="predicted"/>
<sequence>MTNSNFENGLNLAPTQISSGHEGNLREQFSGYLARLKNGEMGALPAVAALLVLTALFSTLSPFFLTKLNFANLFLQAAQLTTLAVALVFVILLAEIDLSAGVAAGVAMDIFYLATFAGVNWIPALGMSLVFGATVGLVLGLFVAKVGVPSFVITLAFYLALQGVALILLGDGGLFRVDVPEVKSIMNENLPILGGWLLLLVVLGIMLGMGLYDRARRTRKGLVNKPLSLLLIKVGFMAVIGAGVVYVLNLDRSASVKPIYGVPIVIPIVLAIIFIGTFVLDRTTFGRHLYAVGGNPEAARRAGIKVSRIRISAFVITSVLAVIAGLFHVSRIGVVEAAAGRTIVLSGVAAAVVGGVSLFGGRGRLAHAALGAMVIAIIDNGLGLLGLSAGISFLVTGSVLALAATIDAVSRKRGGNLRV</sequence>
<accession>A0A871Y6R6</accession>
<evidence type="ECO:0000313" key="13">
    <source>
        <dbReference type="EMBL" id="QOV08991.1"/>
    </source>
</evidence>
<dbReference type="EMBL" id="MW122880">
    <property type="protein sequence ID" value="QOV08991.1"/>
    <property type="molecule type" value="Genomic_DNA"/>
</dbReference>
<feature type="transmembrane region" description="Helical" evidence="12">
    <location>
        <begin position="190"/>
        <end position="209"/>
    </location>
</feature>
<dbReference type="PANTHER" id="PTHR32196:SF32">
    <property type="entry name" value="XYLOSE TRANSPORT SYSTEM PERMEASE PROTEIN XYLH"/>
    <property type="match status" value="1"/>
</dbReference>